<dbReference type="Gene3D" id="3.40.720.10">
    <property type="entry name" value="Alkaline Phosphatase, subunit A"/>
    <property type="match status" value="1"/>
</dbReference>
<feature type="region of interest" description="Disordered" evidence="11">
    <location>
        <begin position="968"/>
        <end position="995"/>
    </location>
</feature>
<feature type="transmembrane region" description="Helical" evidence="12">
    <location>
        <begin position="1007"/>
        <end position="1026"/>
    </location>
</feature>
<keyword evidence="9 12" id="KW-0472">Membrane</keyword>
<dbReference type="Pfam" id="PF01663">
    <property type="entry name" value="Phosphodiest"/>
    <property type="match status" value="1"/>
</dbReference>
<feature type="transmembrane region" description="Helical" evidence="12">
    <location>
        <begin position="939"/>
        <end position="958"/>
    </location>
</feature>
<evidence type="ECO:0000256" key="12">
    <source>
        <dbReference type="SAM" id="Phobius"/>
    </source>
</evidence>
<feature type="transmembrane region" description="Helical" evidence="12">
    <location>
        <begin position="1127"/>
        <end position="1145"/>
    </location>
</feature>
<sequence length="1241" mass="134366">MGATTSRGPRDPATHPRARSAPPALVRAGTVGQQYAVKGLFSVWLFILFAIGLHLFTGGFLLSRSVLDETSTCDAPPVSPPGPHYRGETVAGTADCWYPARYQKAVIVVIDALRFDFTTPFDGPANDKTEGPWGVQWPAEGAEAASSDRSTYPPRSAGYTAHPNSHYHNHLPVLTQLQRQHPQHTQLFRFLADPPTTTLQRLKGLTTGTLPTFIDLGSNFSGAQIDEDNWLLQFLRNRNATNPDPAGPHGLFAGDDTWMSLFPHLLAPPAAAAHPFPSFNVWDLHTLDNGVLEVLTRQTPLDATDLKRYETAAEAERDATQAGTGVHLDGMIPGAFPPLTIAHFLGVDHCGHRFGPDHPAMAAKLDQMNTFLERLAAQLDNDTLLVVMGDHGMDLRGDHGGDSPQELEAALFLYAKGAPLVDPAWLAGPDQALDLTDLLTTVDAELGDTALAAFVRGPNGQVYRSISQTDLVPTISLLLGLPIPFNNLGTVVPELFLTGAARSRTAVPLAQTLRAAQLNAHQLDRYFAAYMQHTAAAGLDAATLGENRALLQRADADFAAYLHPSANAAGDRRDLARAALASYLRYTRTALITSRQRWAQFDGARIGTGLLVLFMTCVATVLMAVRIARSRDYFALAIRYYEPITLGSLMGALLGPLTLRSWAVTPTVWTAVLAATLGPTNLGARDTLLLGAAIGSCIGWYAGAVRAGIYHGELIDSIRRGLQTESATRLRTSVDIFVLTLVLLCHLVIFSSNSFVVYEDHVVRYLLQTLMAYLVYRAGSLADRNERNAARAQGLTILALTRLTAYVTVCREEQGPTCVPTFYASEHSTTSAPHVVTVLLAAAVVAPHLVLRFLQRTRNDHGLASLWHQFGLRLVLLLGASYWLVDLWTSQAEVTVASVEPENPTTTPAGAAAAEPPIDLGRAWVRIGATFTWHTVKLILARLVFGLTLVVGPLAWYYRPYAVTLEVAPTSPRSSPSSSAGRAAEDHTGATPASRVPHPRIVGLDNMFGASYLTFFAILFPVLVLVQLPMGGLVLYTLWLQTLLLFDMMATFRRAYMGDSPTSASTLPHPDTLLCARALVLGLLSWHGFFTTGHQAVISSIQWTSAFVGLSNMHLILSGLLVTVNTLGSFIVVGLAVPLGAFWRYRPEPGEVQASDPLPSRVGVHVGLYLLYHTLVATMSAVFAAVFKRHLMVWKIFAPRFMLSGPVVLVSCLVTALFAGGWVAYRVTLANRQILRALGAA</sequence>
<dbReference type="InterPro" id="IPR002591">
    <property type="entry name" value="Phosphodiest/P_Trfase"/>
</dbReference>
<evidence type="ECO:0000256" key="7">
    <source>
        <dbReference type="ARBA" id="ARBA00022824"/>
    </source>
</evidence>
<evidence type="ECO:0000313" key="15">
    <source>
        <dbReference type="Proteomes" id="UP001150569"/>
    </source>
</evidence>
<evidence type="ECO:0000256" key="3">
    <source>
        <dbReference type="ARBA" id="ARBA00008695"/>
    </source>
</evidence>
<dbReference type="InterPro" id="IPR045687">
    <property type="entry name" value="PIGG/GPI7_C"/>
</dbReference>
<keyword evidence="5" id="KW-0808">Transferase</keyword>
<protein>
    <submittedName>
        <fullName evidence="14">Mannose-ethanolamine phosphotransferase gpi13</fullName>
    </submittedName>
</protein>
<dbReference type="OrthoDB" id="272139at2759"/>
<comment type="similarity">
    <text evidence="3">Belongs to the PIGG/PIGN/PIGO family. PIGO subfamily.</text>
</comment>
<keyword evidence="7" id="KW-0256">Endoplasmic reticulum</keyword>
<dbReference type="InterPro" id="IPR039524">
    <property type="entry name" value="PIGO/GPI13"/>
</dbReference>
<feature type="transmembrane region" description="Helical" evidence="12">
    <location>
        <begin position="688"/>
        <end position="709"/>
    </location>
</feature>
<evidence type="ECO:0000256" key="11">
    <source>
        <dbReference type="SAM" id="MobiDB-lite"/>
    </source>
</evidence>
<evidence type="ECO:0000256" key="1">
    <source>
        <dbReference type="ARBA" id="ARBA00004477"/>
    </source>
</evidence>
<dbReference type="AlphaFoldDB" id="A0A9W8AAB5"/>
<feature type="domain" description="GPI ethanolamine phosphate transferase 2 C-terminal" evidence="13">
    <location>
        <begin position="1083"/>
        <end position="1206"/>
    </location>
</feature>
<dbReference type="GO" id="GO:0006506">
    <property type="term" value="P:GPI anchor biosynthetic process"/>
    <property type="evidence" value="ECO:0007669"/>
    <property type="project" value="UniProtKB-KW"/>
</dbReference>
<dbReference type="InterPro" id="IPR017850">
    <property type="entry name" value="Alkaline_phosphatase_core_sf"/>
</dbReference>
<evidence type="ECO:0000256" key="2">
    <source>
        <dbReference type="ARBA" id="ARBA00004687"/>
    </source>
</evidence>
<feature type="region of interest" description="Disordered" evidence="11">
    <location>
        <begin position="144"/>
        <end position="165"/>
    </location>
</feature>
<dbReference type="Pfam" id="PF19316">
    <property type="entry name" value="PIGO_PIGG"/>
    <property type="match status" value="1"/>
</dbReference>
<evidence type="ECO:0000256" key="6">
    <source>
        <dbReference type="ARBA" id="ARBA00022692"/>
    </source>
</evidence>
<dbReference type="PANTHER" id="PTHR23071">
    <property type="entry name" value="PHOSPHATIDYLINOSITOL GLYCAN"/>
    <property type="match status" value="1"/>
</dbReference>
<dbReference type="PANTHER" id="PTHR23071:SF1">
    <property type="entry name" value="GPI ETHANOLAMINE PHOSPHATE TRANSFERASE 3"/>
    <property type="match status" value="1"/>
</dbReference>
<evidence type="ECO:0000259" key="13">
    <source>
        <dbReference type="Pfam" id="PF19316"/>
    </source>
</evidence>
<keyword evidence="6 12" id="KW-0812">Transmembrane</keyword>
<feature type="transmembrane region" description="Helical" evidence="12">
    <location>
        <begin position="1207"/>
        <end position="1225"/>
    </location>
</feature>
<evidence type="ECO:0000256" key="8">
    <source>
        <dbReference type="ARBA" id="ARBA00022989"/>
    </source>
</evidence>
<organism evidence="14 15">
    <name type="scientific">Tieghemiomyces parasiticus</name>
    <dbReference type="NCBI Taxonomy" id="78921"/>
    <lineage>
        <taxon>Eukaryota</taxon>
        <taxon>Fungi</taxon>
        <taxon>Fungi incertae sedis</taxon>
        <taxon>Zoopagomycota</taxon>
        <taxon>Kickxellomycotina</taxon>
        <taxon>Dimargaritomycetes</taxon>
        <taxon>Dimargaritales</taxon>
        <taxon>Dimargaritaceae</taxon>
        <taxon>Tieghemiomyces</taxon>
    </lineage>
</organism>
<comment type="subcellular location">
    <subcellularLocation>
        <location evidence="1">Endoplasmic reticulum membrane</location>
        <topology evidence="1">Multi-pass membrane protein</topology>
    </subcellularLocation>
</comment>
<comment type="caution">
    <text evidence="14">The sequence shown here is derived from an EMBL/GenBank/DDBJ whole genome shotgun (WGS) entry which is preliminary data.</text>
</comment>
<feature type="compositionally biased region" description="Low complexity" evidence="11">
    <location>
        <begin position="968"/>
        <end position="982"/>
    </location>
</feature>
<feature type="transmembrane region" description="Helical" evidence="12">
    <location>
        <begin position="835"/>
        <end position="854"/>
    </location>
</feature>
<accession>A0A9W8AAB5</accession>
<name>A0A9W8AAB5_9FUNG</name>
<proteinExistence type="inferred from homology"/>
<dbReference type="SUPFAM" id="SSF53649">
    <property type="entry name" value="Alkaline phosphatase-like"/>
    <property type="match status" value="1"/>
</dbReference>
<feature type="transmembrane region" description="Helical" evidence="12">
    <location>
        <begin position="606"/>
        <end position="628"/>
    </location>
</feature>
<comment type="pathway">
    <text evidence="2">Glycolipid biosynthesis; glycosylphosphatidylinositol-anchor biosynthesis.</text>
</comment>
<keyword evidence="10" id="KW-0325">Glycoprotein</keyword>
<dbReference type="GO" id="GO:0051377">
    <property type="term" value="F:mannose-ethanolamine phosphotransferase activity"/>
    <property type="evidence" value="ECO:0007669"/>
    <property type="project" value="InterPro"/>
</dbReference>
<keyword evidence="4" id="KW-0337">GPI-anchor biosynthesis</keyword>
<keyword evidence="15" id="KW-1185">Reference proteome</keyword>
<evidence type="ECO:0000256" key="4">
    <source>
        <dbReference type="ARBA" id="ARBA00022502"/>
    </source>
</evidence>
<reference evidence="14" key="1">
    <citation type="submission" date="2022-07" db="EMBL/GenBank/DDBJ databases">
        <title>Phylogenomic reconstructions and comparative analyses of Kickxellomycotina fungi.</title>
        <authorList>
            <person name="Reynolds N.K."/>
            <person name="Stajich J.E."/>
            <person name="Barry K."/>
            <person name="Grigoriev I.V."/>
            <person name="Crous P."/>
            <person name="Smith M.E."/>
        </authorList>
    </citation>
    <scope>NUCLEOTIDE SEQUENCE</scope>
    <source>
        <strain evidence="14">RSA 861</strain>
    </source>
</reference>
<dbReference type="CDD" id="cd16023">
    <property type="entry name" value="GPI_EPT_3"/>
    <property type="match status" value="1"/>
</dbReference>
<gene>
    <name evidence="14" type="primary">GPI13_2</name>
    <name evidence="14" type="ORF">IWQ60_003388</name>
</gene>
<dbReference type="EMBL" id="JANBPT010000144">
    <property type="protein sequence ID" value="KAJ1926911.1"/>
    <property type="molecule type" value="Genomic_DNA"/>
</dbReference>
<dbReference type="Proteomes" id="UP001150569">
    <property type="component" value="Unassembled WGS sequence"/>
</dbReference>
<feature type="transmembrane region" description="Helical" evidence="12">
    <location>
        <begin position="730"/>
        <end position="750"/>
    </location>
</feature>
<dbReference type="InterPro" id="IPR037675">
    <property type="entry name" value="PIG-O_N"/>
</dbReference>
<feature type="region of interest" description="Disordered" evidence="11">
    <location>
        <begin position="1"/>
        <end position="22"/>
    </location>
</feature>
<feature type="transmembrane region" description="Helical" evidence="12">
    <location>
        <begin position="1166"/>
        <end position="1187"/>
    </location>
</feature>
<evidence type="ECO:0000256" key="9">
    <source>
        <dbReference type="ARBA" id="ARBA00023136"/>
    </source>
</evidence>
<keyword evidence="8 12" id="KW-1133">Transmembrane helix</keyword>
<dbReference type="GO" id="GO:0005789">
    <property type="term" value="C:endoplasmic reticulum membrane"/>
    <property type="evidence" value="ECO:0007669"/>
    <property type="project" value="UniProtKB-SubCell"/>
</dbReference>
<feature type="transmembrane region" description="Helical" evidence="12">
    <location>
        <begin position="640"/>
        <end position="659"/>
    </location>
</feature>
<evidence type="ECO:0000313" key="14">
    <source>
        <dbReference type="EMBL" id="KAJ1926911.1"/>
    </source>
</evidence>
<evidence type="ECO:0000256" key="5">
    <source>
        <dbReference type="ARBA" id="ARBA00022679"/>
    </source>
</evidence>
<feature type="transmembrane region" description="Helical" evidence="12">
    <location>
        <begin position="1033"/>
        <end position="1052"/>
    </location>
</feature>
<feature type="transmembrane region" description="Helical" evidence="12">
    <location>
        <begin position="43"/>
        <end position="62"/>
    </location>
</feature>
<evidence type="ECO:0000256" key="10">
    <source>
        <dbReference type="ARBA" id="ARBA00023180"/>
    </source>
</evidence>